<dbReference type="Proteomes" id="UP000789901">
    <property type="component" value="Unassembled WGS sequence"/>
</dbReference>
<sequence length="61" mass="6866">MPEMVAIEIIKDFFAEIMAGGRGFGHPDYDGLQTVHISIRDVFGPDYFRKQLGSAYGSHLY</sequence>
<accession>A0ABN7UKS6</accession>
<proteinExistence type="predicted"/>
<reference evidence="1 2" key="1">
    <citation type="submission" date="2021-06" db="EMBL/GenBank/DDBJ databases">
        <authorList>
            <person name="Kallberg Y."/>
            <person name="Tangrot J."/>
            <person name="Rosling A."/>
        </authorList>
    </citation>
    <scope>NUCLEOTIDE SEQUENCE [LARGE SCALE GENOMIC DNA]</scope>
    <source>
        <strain evidence="1 2">120-4 pot B 10/14</strain>
    </source>
</reference>
<comment type="caution">
    <text evidence="1">The sequence shown here is derived from an EMBL/GenBank/DDBJ whole genome shotgun (WGS) entry which is preliminary data.</text>
</comment>
<gene>
    <name evidence="1" type="ORF">GMARGA_LOCUS7052</name>
</gene>
<evidence type="ECO:0000313" key="2">
    <source>
        <dbReference type="Proteomes" id="UP000789901"/>
    </source>
</evidence>
<dbReference type="EMBL" id="CAJVQB010003317">
    <property type="protein sequence ID" value="CAG8604572.1"/>
    <property type="molecule type" value="Genomic_DNA"/>
</dbReference>
<keyword evidence="2" id="KW-1185">Reference proteome</keyword>
<name>A0ABN7UKS6_GIGMA</name>
<evidence type="ECO:0000313" key="1">
    <source>
        <dbReference type="EMBL" id="CAG8604572.1"/>
    </source>
</evidence>
<organism evidence="1 2">
    <name type="scientific">Gigaspora margarita</name>
    <dbReference type="NCBI Taxonomy" id="4874"/>
    <lineage>
        <taxon>Eukaryota</taxon>
        <taxon>Fungi</taxon>
        <taxon>Fungi incertae sedis</taxon>
        <taxon>Mucoromycota</taxon>
        <taxon>Glomeromycotina</taxon>
        <taxon>Glomeromycetes</taxon>
        <taxon>Diversisporales</taxon>
        <taxon>Gigasporaceae</taxon>
        <taxon>Gigaspora</taxon>
    </lineage>
</organism>
<protein>
    <submittedName>
        <fullName evidence="1">26048_t:CDS:1</fullName>
    </submittedName>
</protein>